<dbReference type="GO" id="GO:0005737">
    <property type="term" value="C:cytoplasm"/>
    <property type="evidence" value="ECO:0007669"/>
    <property type="project" value="TreeGrafter"/>
</dbReference>
<dbReference type="AlphaFoldDB" id="A0A165JSB8"/>
<evidence type="ECO:0000313" key="4">
    <source>
        <dbReference type="Proteomes" id="UP000076632"/>
    </source>
</evidence>
<feature type="compositionally biased region" description="Acidic residues" evidence="2">
    <location>
        <begin position="702"/>
        <end position="713"/>
    </location>
</feature>
<sequence length="781" mass="87485">MDTSYLTTQVAAITKNLHGLFDDIGLSSNERRSRETELFNALSEALHNQVRLVNAERDEMTEEANRIIGDIRQMKLSMGEKSKSSNDDDDLRVTYPLVQCLKTLKEKYNGICRLHRERSEQVLKLVTAIESYSSHLESSFVKINLPTIAADHSIPLSTDVSASYIEALDEEFSRIYHEYVRRLDAVQGIAEDIVNLWAELGTPQAQTDSTIVKYYRETPEQLGLLEDDVTKLKAKRDKLIDEKHVREQRIEDLKANVESLWDRLGVEEVDRKQFLATRRGCGLRVINDFEDELARLNELKRQNLHLFVEDARYRLQELWDSLYFSEDEMIEFTPAFTDVYSDALLSAHETEIERLEALREQRMPLLQLIERHKSLIKDRDDLASSSQDASRLMARGVKGERRDPTRLLREEKMRKRVAKELPKIETELTKVLESWEGDYGRPFLVLGERYLDQLAVSAAALPPRSKTPSTLGRSSSRAAAPTASALHRSTIGSIRGPTPSRSGAKTPTGTIGRNPLSSSISSSISTIGRSPTKLPARAPLSNIHGNNSPERPRRPASAQDLGLVSKTIHAPRAPPPRMRDLFVPPPAAPTPLSRYDPASSRSQSVASSHDEVRQVTPEDPYDDNSGRNSRMRIAAMRQSDRSAMPPPPSHYQDSYRPSSHYEHSSSSSQRSGSYDDRQSNGSRQISNTSTVSTVVSGSENWETYDDASEPEEDASTSYFAKMRAAAAVNKRVTPEGGYSPPPRPVSAIPGKKMRNIAQVMHSGNGVRASGSEAGWTDEDVF</sequence>
<dbReference type="Pfam" id="PF03999">
    <property type="entry name" value="MAP65_ASE1"/>
    <property type="match status" value="1"/>
</dbReference>
<name>A0A165JSB8_XYLHT</name>
<dbReference type="STRING" id="1328760.A0A165JSB8"/>
<dbReference type="GO" id="GO:0051256">
    <property type="term" value="P:mitotic spindle midzone assembly"/>
    <property type="evidence" value="ECO:0007669"/>
    <property type="project" value="TreeGrafter"/>
</dbReference>
<dbReference type="OMA" id="QLHGIYD"/>
<evidence type="ECO:0000256" key="1">
    <source>
        <dbReference type="SAM" id="Coils"/>
    </source>
</evidence>
<feature type="compositionally biased region" description="Low complexity" evidence="2">
    <location>
        <begin position="654"/>
        <end position="672"/>
    </location>
</feature>
<dbReference type="PANTHER" id="PTHR19321">
    <property type="entry name" value="PROTEIN REGULATOR OF CYTOKINESIS 1 PRC1-RELATED"/>
    <property type="match status" value="1"/>
</dbReference>
<evidence type="ECO:0000313" key="3">
    <source>
        <dbReference type="EMBL" id="KZF26566.1"/>
    </source>
</evidence>
<dbReference type="EMBL" id="KV407454">
    <property type="protein sequence ID" value="KZF26566.1"/>
    <property type="molecule type" value="Genomic_DNA"/>
</dbReference>
<gene>
    <name evidence="3" type="ORF">L228DRAFT_279745</name>
</gene>
<dbReference type="RefSeq" id="XP_018192121.1">
    <property type="nucleotide sequence ID" value="XM_018335716.1"/>
</dbReference>
<dbReference type="OrthoDB" id="642895at2759"/>
<reference evidence="3 4" key="1">
    <citation type="journal article" date="2016" name="Fungal Biol.">
        <title>The genome of Xylona heveae provides a window into fungal endophytism.</title>
        <authorList>
            <person name="Gazis R."/>
            <person name="Kuo A."/>
            <person name="Riley R."/>
            <person name="LaButti K."/>
            <person name="Lipzen A."/>
            <person name="Lin J."/>
            <person name="Amirebrahimi M."/>
            <person name="Hesse C.N."/>
            <person name="Spatafora J.W."/>
            <person name="Henrissat B."/>
            <person name="Hainaut M."/>
            <person name="Grigoriev I.V."/>
            <person name="Hibbett D.S."/>
        </authorList>
    </citation>
    <scope>NUCLEOTIDE SEQUENCE [LARGE SCALE GENOMIC DNA]</scope>
    <source>
        <strain evidence="3 4">TC161</strain>
    </source>
</reference>
<keyword evidence="4" id="KW-1185">Reference proteome</keyword>
<feature type="coiled-coil region" evidence="1">
    <location>
        <begin position="222"/>
        <end position="256"/>
    </location>
</feature>
<keyword evidence="1" id="KW-0175">Coiled coil</keyword>
<feature type="compositionally biased region" description="Low complexity" evidence="2">
    <location>
        <begin position="473"/>
        <end position="489"/>
    </location>
</feature>
<dbReference type="GO" id="GO:0008017">
    <property type="term" value="F:microtubule binding"/>
    <property type="evidence" value="ECO:0007669"/>
    <property type="project" value="InterPro"/>
</dbReference>
<dbReference type="PANTHER" id="PTHR19321:SF41">
    <property type="entry name" value="FASCETTO-RELATED"/>
    <property type="match status" value="1"/>
</dbReference>
<dbReference type="GeneID" id="28900853"/>
<proteinExistence type="predicted"/>
<accession>A0A165JSB8</accession>
<evidence type="ECO:0008006" key="5">
    <source>
        <dbReference type="Google" id="ProtNLM"/>
    </source>
</evidence>
<dbReference type="Proteomes" id="UP000076632">
    <property type="component" value="Unassembled WGS sequence"/>
</dbReference>
<organism evidence="3 4">
    <name type="scientific">Xylona heveae (strain CBS 132557 / TC161)</name>
    <dbReference type="NCBI Taxonomy" id="1328760"/>
    <lineage>
        <taxon>Eukaryota</taxon>
        <taxon>Fungi</taxon>
        <taxon>Dikarya</taxon>
        <taxon>Ascomycota</taxon>
        <taxon>Pezizomycotina</taxon>
        <taxon>Xylonomycetes</taxon>
        <taxon>Xylonales</taxon>
        <taxon>Xylonaceae</taxon>
        <taxon>Xylona</taxon>
    </lineage>
</organism>
<evidence type="ECO:0000256" key="2">
    <source>
        <dbReference type="SAM" id="MobiDB-lite"/>
    </source>
</evidence>
<dbReference type="InterPro" id="IPR007145">
    <property type="entry name" value="MAP65_Ase1_PRC1"/>
</dbReference>
<dbReference type="GO" id="GO:1990023">
    <property type="term" value="C:mitotic spindle midzone"/>
    <property type="evidence" value="ECO:0007669"/>
    <property type="project" value="TreeGrafter"/>
</dbReference>
<feature type="region of interest" description="Disordered" evidence="2">
    <location>
        <begin position="462"/>
        <end position="713"/>
    </location>
</feature>
<protein>
    <recommendedName>
        <fullName evidence="5">Microtubule associated protein</fullName>
    </recommendedName>
</protein>
<dbReference type="Gene3D" id="1.20.58.1520">
    <property type="match status" value="1"/>
</dbReference>
<dbReference type="InParanoid" id="A0A165JSB8"/>
<feature type="compositionally biased region" description="Polar residues" evidence="2">
    <location>
        <begin position="499"/>
        <end position="511"/>
    </location>
</feature>